<evidence type="ECO:0000256" key="1">
    <source>
        <dbReference type="SAM" id="MobiDB-lite"/>
    </source>
</evidence>
<accession>A0A2H3DQR3</accession>
<feature type="compositionally biased region" description="Basic and acidic residues" evidence="1">
    <location>
        <begin position="10"/>
        <end position="22"/>
    </location>
</feature>
<dbReference type="AlphaFoldDB" id="A0A2H3DQR3"/>
<sequence>MSDMPSRRPALKDEPIETRGGEAVDNDSVQETVCMHTHVRNGCEEAILANALYGMLRARTSQNSPWRRSDRPMSNSQVERAWARVRHSRDQNVLHVLLQNLVFKVDARSRMISIRSSQAETPRRLRGDHGWLLVNHAGDSEGCEGTAE</sequence>
<keyword evidence="3" id="KW-1185">Reference proteome</keyword>
<name>A0A2H3DQR3_ARMGA</name>
<evidence type="ECO:0000313" key="3">
    <source>
        <dbReference type="Proteomes" id="UP000217790"/>
    </source>
</evidence>
<reference evidence="3" key="1">
    <citation type="journal article" date="2017" name="Nat. Ecol. Evol.">
        <title>Genome expansion and lineage-specific genetic innovations in the forest pathogenic fungi Armillaria.</title>
        <authorList>
            <person name="Sipos G."/>
            <person name="Prasanna A.N."/>
            <person name="Walter M.C."/>
            <person name="O'Connor E."/>
            <person name="Balint B."/>
            <person name="Krizsan K."/>
            <person name="Kiss B."/>
            <person name="Hess J."/>
            <person name="Varga T."/>
            <person name="Slot J."/>
            <person name="Riley R."/>
            <person name="Boka B."/>
            <person name="Rigling D."/>
            <person name="Barry K."/>
            <person name="Lee J."/>
            <person name="Mihaltcheva S."/>
            <person name="LaButti K."/>
            <person name="Lipzen A."/>
            <person name="Waldron R."/>
            <person name="Moloney N.M."/>
            <person name="Sperisen C."/>
            <person name="Kredics L."/>
            <person name="Vagvoelgyi C."/>
            <person name="Patrignani A."/>
            <person name="Fitzpatrick D."/>
            <person name="Nagy I."/>
            <person name="Doyle S."/>
            <person name="Anderson J.B."/>
            <person name="Grigoriev I.V."/>
            <person name="Gueldener U."/>
            <person name="Muensterkoetter M."/>
            <person name="Nagy L.G."/>
        </authorList>
    </citation>
    <scope>NUCLEOTIDE SEQUENCE [LARGE SCALE GENOMIC DNA]</scope>
    <source>
        <strain evidence="3">Ar21-2</strain>
    </source>
</reference>
<gene>
    <name evidence="2" type="ORF">ARMGADRAFT_1079314</name>
</gene>
<proteinExistence type="predicted"/>
<feature type="region of interest" description="Disordered" evidence="1">
    <location>
        <begin position="1"/>
        <end position="25"/>
    </location>
</feature>
<dbReference type="EMBL" id="KZ293655">
    <property type="protein sequence ID" value="PBK93812.1"/>
    <property type="molecule type" value="Genomic_DNA"/>
</dbReference>
<protein>
    <submittedName>
        <fullName evidence="2">Uncharacterized protein</fullName>
    </submittedName>
</protein>
<evidence type="ECO:0000313" key="2">
    <source>
        <dbReference type="EMBL" id="PBK93812.1"/>
    </source>
</evidence>
<dbReference type="InParanoid" id="A0A2H3DQR3"/>
<dbReference type="Proteomes" id="UP000217790">
    <property type="component" value="Unassembled WGS sequence"/>
</dbReference>
<organism evidence="2 3">
    <name type="scientific">Armillaria gallica</name>
    <name type="common">Bulbous honey fungus</name>
    <name type="synonym">Armillaria bulbosa</name>
    <dbReference type="NCBI Taxonomy" id="47427"/>
    <lineage>
        <taxon>Eukaryota</taxon>
        <taxon>Fungi</taxon>
        <taxon>Dikarya</taxon>
        <taxon>Basidiomycota</taxon>
        <taxon>Agaricomycotina</taxon>
        <taxon>Agaricomycetes</taxon>
        <taxon>Agaricomycetidae</taxon>
        <taxon>Agaricales</taxon>
        <taxon>Marasmiineae</taxon>
        <taxon>Physalacriaceae</taxon>
        <taxon>Armillaria</taxon>
    </lineage>
</organism>